<dbReference type="PROSITE" id="PS50172">
    <property type="entry name" value="BRCT"/>
    <property type="match status" value="1"/>
</dbReference>
<dbReference type="InterPro" id="IPR036420">
    <property type="entry name" value="BRCT_dom_sf"/>
</dbReference>
<dbReference type="PANTHER" id="PTHR46677">
    <property type="entry name" value="SMC5-SMC6 COMPLEX LOCALIZATION FACTOR PROTEIN 1"/>
    <property type="match status" value="1"/>
</dbReference>
<dbReference type="CDD" id="cd17738">
    <property type="entry name" value="BRCT_TopBP1_rpt7"/>
    <property type="match status" value="1"/>
</dbReference>
<accession>A0A913ZRD5</accession>
<dbReference type="SMART" id="SM00292">
    <property type="entry name" value="BRCT"/>
    <property type="match status" value="2"/>
</dbReference>
<feature type="repeat" description="ANK" evidence="1">
    <location>
        <begin position="895"/>
        <end position="927"/>
    </location>
</feature>
<dbReference type="AlphaFoldDB" id="A0A913ZRD5"/>
<dbReference type="Gene3D" id="1.25.40.20">
    <property type="entry name" value="Ankyrin repeat-containing domain"/>
    <property type="match status" value="1"/>
</dbReference>
<dbReference type="GO" id="GO:0005634">
    <property type="term" value="C:nucleus"/>
    <property type="evidence" value="ECO:0007669"/>
    <property type="project" value="TreeGrafter"/>
</dbReference>
<organism evidence="4 5">
    <name type="scientific">Patiria miniata</name>
    <name type="common">Bat star</name>
    <name type="synonym">Asterina miniata</name>
    <dbReference type="NCBI Taxonomy" id="46514"/>
    <lineage>
        <taxon>Eukaryota</taxon>
        <taxon>Metazoa</taxon>
        <taxon>Echinodermata</taxon>
        <taxon>Eleutherozoa</taxon>
        <taxon>Asterozoa</taxon>
        <taxon>Asteroidea</taxon>
        <taxon>Valvatacea</taxon>
        <taxon>Valvatida</taxon>
        <taxon>Asterinidae</taxon>
        <taxon>Patiria</taxon>
    </lineage>
</organism>
<feature type="compositionally biased region" description="Basic and acidic residues" evidence="2">
    <location>
        <begin position="950"/>
        <end position="960"/>
    </location>
</feature>
<dbReference type="PROSITE" id="PS50297">
    <property type="entry name" value="ANK_REP_REGION"/>
    <property type="match status" value="2"/>
</dbReference>
<evidence type="ECO:0000313" key="5">
    <source>
        <dbReference type="Proteomes" id="UP000887568"/>
    </source>
</evidence>
<dbReference type="EnsemblMetazoa" id="XM_038197724.1">
    <property type="protein sequence ID" value="XP_038053652.1"/>
    <property type="gene ID" value="LOC119726116"/>
</dbReference>
<dbReference type="GO" id="GO:2000781">
    <property type="term" value="P:positive regulation of double-strand break repair"/>
    <property type="evidence" value="ECO:0007669"/>
    <property type="project" value="InterPro"/>
</dbReference>
<feature type="region of interest" description="Disordered" evidence="2">
    <location>
        <begin position="950"/>
        <end position="988"/>
    </location>
</feature>
<dbReference type="SUPFAM" id="SSF52113">
    <property type="entry name" value="BRCT domain"/>
    <property type="match status" value="1"/>
</dbReference>
<dbReference type="Gene3D" id="3.40.50.10190">
    <property type="entry name" value="BRCT domain"/>
    <property type="match status" value="2"/>
</dbReference>
<dbReference type="Pfam" id="PF12796">
    <property type="entry name" value="Ank_2"/>
    <property type="match status" value="1"/>
</dbReference>
<feature type="region of interest" description="Disordered" evidence="2">
    <location>
        <begin position="267"/>
        <end position="349"/>
    </location>
</feature>
<proteinExistence type="predicted"/>
<dbReference type="InterPro" id="IPR001357">
    <property type="entry name" value="BRCT_dom"/>
</dbReference>
<dbReference type="FunFam" id="3.40.50.10190:FF:000018">
    <property type="entry name" value="DNA topoisomerase 2-binding protein 1"/>
    <property type="match status" value="1"/>
</dbReference>
<dbReference type="Pfam" id="PF16770">
    <property type="entry name" value="RTT107_BRCT_5"/>
    <property type="match status" value="1"/>
</dbReference>
<keyword evidence="1" id="KW-0040">ANK repeat</keyword>
<evidence type="ECO:0000313" key="4">
    <source>
        <dbReference type="EnsemblMetazoa" id="XP_038053651.1"/>
    </source>
</evidence>
<evidence type="ECO:0000256" key="2">
    <source>
        <dbReference type="SAM" id="MobiDB-lite"/>
    </source>
</evidence>
<dbReference type="GO" id="GO:0035861">
    <property type="term" value="C:site of double-strand break"/>
    <property type="evidence" value="ECO:0007669"/>
    <property type="project" value="TreeGrafter"/>
</dbReference>
<dbReference type="OrthoDB" id="273147at2759"/>
<dbReference type="Proteomes" id="UP000887568">
    <property type="component" value="Unplaced"/>
</dbReference>
<dbReference type="GeneID" id="119726116"/>
<dbReference type="InterPro" id="IPR036770">
    <property type="entry name" value="Ankyrin_rpt-contain_sf"/>
</dbReference>
<dbReference type="InterPro" id="IPR042479">
    <property type="entry name" value="Slf1"/>
</dbReference>
<feature type="repeat" description="ANK" evidence="1">
    <location>
        <begin position="807"/>
        <end position="840"/>
    </location>
</feature>
<evidence type="ECO:0000259" key="3">
    <source>
        <dbReference type="PROSITE" id="PS50172"/>
    </source>
</evidence>
<dbReference type="OMA" id="YIGHYLF"/>
<dbReference type="RefSeq" id="XP_038053652.1">
    <property type="nucleotide sequence ID" value="XM_038197724.1"/>
</dbReference>
<protein>
    <recommendedName>
        <fullName evidence="3">BRCT domain-containing protein</fullName>
    </recommendedName>
</protein>
<dbReference type="InterPro" id="IPR002110">
    <property type="entry name" value="Ankyrin_rpt"/>
</dbReference>
<feature type="compositionally biased region" description="Polar residues" evidence="2">
    <location>
        <begin position="961"/>
        <end position="970"/>
    </location>
</feature>
<reference evidence="4" key="1">
    <citation type="submission" date="2022-11" db="UniProtKB">
        <authorList>
            <consortium name="EnsemblMetazoa"/>
        </authorList>
    </citation>
    <scope>IDENTIFICATION</scope>
</reference>
<sequence length="1153" mass="128136">MRRQETLVARRQSDRQQYRFLLSGFADHEKAALAESISRLGGKYLDSKTFVPDSTHVISVRPMRSEKYLCGCAAGKWIVTPDFVKASLAAGHWLEEEPYIWGNNEPSIVDERSASMASAPKRWLTHHRLTNQRAFTGWTVIILVTSNNNRPAVYKRLIECGGGTVLSLRPPIRDPDSLAKLLTHTFVDRCYEQKVRSLRDRGVPCLAPEFLAEFLFEKIPNQKKYDIATYKPETSSENSTPKGAGCVKTSQGHSGNHIIFTPVTATAAKASHRGKNRSQKLTLSQSSSESLVLTSSSQSSQSSAVTGSPLVGRARNQSKLTQSPLTQSTLTSGSVRSPGRTPWSRADSSAVNGDLVVKRKLKFSSTVVQETVAEVKRKQSAGHYSRVPFWMQVQPPKYQDDPVVAMAFPTVVSNLIEAYLEEDFWLKAVHSIHAHLSSKKYPPPSLMHVIMSKMLESTDVAYKNHAIHLLKSVLCLHRPTTPEMSSIYLQSFVPANDRWFGLESDDPINMPWDFIGSIIRKSLQRPQSEADRKDTEQSTTELAALRHSAELLLGYIVAVLEQDYQAFSYREENGIKRGKTRHCMLSQILWPSLNIKASSPIVRQLITFLLRAVSLVEETADMYPCLRMIITLVEIAAECCRMFAGDSSILGNLGSGAHQDLAVEIASMAMQDGLADKTESLNILLSLLHPDWLKLKVTESLFSAYHDSVVSDENRHMASELLSLKKVVNYYFYLIPPTAKRTLSSVTPEIADETTNPRKKARKDKPAAVPLKTLATSNHTDKNLHHSSQFYKKATKADNKVNRRNMRGETPLHVACIKNDLAKVRELLACPAIQVNLRDFAGWTALHEAANHGHVDCVRELLKYRPKQKITAYFTVGNGKKCQDSLDLVAAPTECGTTPLHDAVNNGHVEVVRLLVKAGGKAVLMARNKAGLAPLDVALDDPMKRALELDASKGKRDNNCNKENISTYSDSQKHYHSQPDTPSKRLSGGMQNALATEDVYTRVLGTIQDPKIFVTVEKCEQFCVLVCHLLQSCLRTHKLVSIKAGLDLHHQSTNGIKYANLGNTLPSLVQYKMVMSPSCSDACDFDSQSQGSQNPSDIGSPLMDDLTEMCNLRNHLAGFVHHLSRIGPWVGTERSNVCKKVLHDMTILIESCL</sequence>
<feature type="region of interest" description="Disordered" evidence="2">
    <location>
        <begin position="231"/>
        <end position="251"/>
    </location>
</feature>
<dbReference type="PANTHER" id="PTHR46677:SF1">
    <property type="entry name" value="SMC5-SMC6 COMPLEX LOCALIZATION FACTOR PROTEIN 1"/>
    <property type="match status" value="1"/>
</dbReference>
<feature type="compositionally biased region" description="Low complexity" evidence="2">
    <location>
        <begin position="317"/>
        <end position="332"/>
    </location>
</feature>
<dbReference type="EnsemblMetazoa" id="XM_038197723.1">
    <property type="protein sequence ID" value="XP_038053651.1"/>
    <property type="gene ID" value="LOC119726116"/>
</dbReference>
<feature type="domain" description="BRCT" evidence="3">
    <location>
        <begin position="10"/>
        <end position="101"/>
    </location>
</feature>
<dbReference type="CDD" id="cd17728">
    <property type="entry name" value="BRCT_TopBP1_rpt8"/>
    <property type="match status" value="1"/>
</dbReference>
<dbReference type="InterPro" id="IPR049936">
    <property type="entry name" value="TopBP1_BRCT_8"/>
</dbReference>
<feature type="repeat" description="ANK" evidence="1">
    <location>
        <begin position="841"/>
        <end position="863"/>
    </location>
</feature>
<dbReference type="PROSITE" id="PS50088">
    <property type="entry name" value="ANK_REPEAT"/>
    <property type="match status" value="3"/>
</dbReference>
<name>A0A913ZRD5_PATMI</name>
<dbReference type="SMART" id="SM00248">
    <property type="entry name" value="ANK"/>
    <property type="match status" value="5"/>
</dbReference>
<feature type="compositionally biased region" description="Low complexity" evidence="2">
    <location>
        <begin position="279"/>
        <end position="303"/>
    </location>
</feature>
<dbReference type="GO" id="GO:0006974">
    <property type="term" value="P:DNA damage response"/>
    <property type="evidence" value="ECO:0007669"/>
    <property type="project" value="TreeGrafter"/>
</dbReference>
<dbReference type="SUPFAM" id="SSF48403">
    <property type="entry name" value="Ankyrin repeat"/>
    <property type="match status" value="1"/>
</dbReference>
<evidence type="ECO:0000256" key="1">
    <source>
        <dbReference type="PROSITE-ProRule" id="PRU00023"/>
    </source>
</evidence>
<dbReference type="RefSeq" id="XP_038053651.1">
    <property type="nucleotide sequence ID" value="XM_038197723.1"/>
</dbReference>
<keyword evidence="5" id="KW-1185">Reference proteome</keyword>
<dbReference type="GO" id="GO:1990166">
    <property type="term" value="P:protein localization to site of double-strand break"/>
    <property type="evidence" value="ECO:0007669"/>
    <property type="project" value="TreeGrafter"/>
</dbReference>
<feature type="compositionally biased region" description="Polar residues" evidence="2">
    <location>
        <begin position="232"/>
        <end position="241"/>
    </location>
</feature>
<dbReference type="Pfam" id="PF13857">
    <property type="entry name" value="Ank_5"/>
    <property type="match status" value="1"/>
</dbReference>